<accession>A0AAE8ZN81</accession>
<proteinExistence type="predicted"/>
<protein>
    <submittedName>
        <fullName evidence="1">Uncharacterized protein</fullName>
    </submittedName>
</protein>
<organism evidence="1 2">
    <name type="scientific">Caenorhabditis briggsae</name>
    <dbReference type="NCBI Taxonomy" id="6238"/>
    <lineage>
        <taxon>Eukaryota</taxon>
        <taxon>Metazoa</taxon>
        <taxon>Ecdysozoa</taxon>
        <taxon>Nematoda</taxon>
        <taxon>Chromadorea</taxon>
        <taxon>Rhabditida</taxon>
        <taxon>Rhabditina</taxon>
        <taxon>Rhabditomorpha</taxon>
        <taxon>Rhabditoidea</taxon>
        <taxon>Rhabditidae</taxon>
        <taxon>Peloderinae</taxon>
        <taxon>Caenorhabditis</taxon>
    </lineage>
</organism>
<evidence type="ECO:0000313" key="1">
    <source>
        <dbReference type="EMBL" id="ULT81063.1"/>
    </source>
</evidence>
<sequence>MGMSKPSTSYLLLTMFRPPVIPRPPLHHVDQLKAMQAMGKSGTILYATVNRAWRVSEMTKVGNSEMVLDHPTPWDPVDQSRALH</sequence>
<reference evidence="1 2" key="1">
    <citation type="submission" date="2022-05" db="EMBL/GenBank/DDBJ databases">
        <title>Chromosome-level reference genomes for two strains of Caenorhabditis briggsae: an improved platform for comparative genomics.</title>
        <authorList>
            <person name="Stevens L."/>
            <person name="Andersen E.C."/>
        </authorList>
    </citation>
    <scope>NUCLEOTIDE SEQUENCE [LARGE SCALE GENOMIC DNA]</scope>
    <source>
        <strain evidence="1">QX1410_ONT</strain>
        <tissue evidence="1">Whole-organism</tissue>
    </source>
</reference>
<dbReference type="Proteomes" id="UP000827892">
    <property type="component" value="Chromosome X"/>
</dbReference>
<dbReference type="EMBL" id="CP090896">
    <property type="protein sequence ID" value="ULT81063.1"/>
    <property type="molecule type" value="Genomic_DNA"/>
</dbReference>
<dbReference type="AlphaFoldDB" id="A0AAE8ZN81"/>
<gene>
    <name evidence="1" type="ORF">L3Y34_011139</name>
</gene>
<name>A0AAE8ZN81_CAEBR</name>
<evidence type="ECO:0000313" key="2">
    <source>
        <dbReference type="Proteomes" id="UP000827892"/>
    </source>
</evidence>